<dbReference type="EMBL" id="JADCNL010000008">
    <property type="protein sequence ID" value="KAG0469906.1"/>
    <property type="molecule type" value="Genomic_DNA"/>
</dbReference>
<dbReference type="FunFam" id="1.10.3210.10:FF:000001">
    <property type="entry name" value="GTP pyrophosphokinase RelA"/>
    <property type="match status" value="1"/>
</dbReference>
<evidence type="ECO:0000256" key="6">
    <source>
        <dbReference type="PROSITE-ProRule" id="PRU00182"/>
    </source>
</evidence>
<dbReference type="PANTHER" id="PTHR21262">
    <property type="entry name" value="GUANOSINE-3',5'-BIS DIPHOSPHATE 3'-PYROPHOSPHOHYDROLASE"/>
    <property type="match status" value="1"/>
</dbReference>
<dbReference type="SUPFAM" id="SSF81301">
    <property type="entry name" value="Nucleotidyltransferase"/>
    <property type="match status" value="1"/>
</dbReference>
<dbReference type="Pfam" id="PF13328">
    <property type="entry name" value="HD_4"/>
    <property type="match status" value="1"/>
</dbReference>
<dbReference type="SUPFAM" id="SSF109604">
    <property type="entry name" value="HD-domain/PDEase-like"/>
    <property type="match status" value="1"/>
</dbReference>
<evidence type="ECO:0000256" key="2">
    <source>
        <dbReference type="ARBA" id="ARBA00013251"/>
    </source>
</evidence>
<proteinExistence type="inferred from homology"/>
<dbReference type="Pfam" id="PF04607">
    <property type="entry name" value="RelA_SpoT"/>
    <property type="match status" value="1"/>
</dbReference>
<name>A0A835QFI7_VANPL</name>
<dbReference type="GO" id="GO:0009507">
    <property type="term" value="C:chloroplast"/>
    <property type="evidence" value="ECO:0007669"/>
    <property type="project" value="TreeGrafter"/>
</dbReference>
<dbReference type="SMART" id="SM00471">
    <property type="entry name" value="HDc"/>
    <property type="match status" value="1"/>
</dbReference>
<evidence type="ECO:0000256" key="5">
    <source>
        <dbReference type="ARBA" id="ARBA00056217"/>
    </source>
</evidence>
<comment type="function">
    <text evidence="5">Probable ppGpp (guanosine 3'-diphosphate 5'-diphosphate) synthetase that may be involved in a rapid plant ppGpp-mediated response to pathogens and other stresses.</text>
</comment>
<sequence length="730" mass="82030">MSVPAIALYNTPPSGLCSALLNSCQITCSHGFPECDFNPRSSSSTAATSTYGHKPVIVGGLSCLFSSPPFRFSPSAVSSGFASEELRHSRVEDVSSSFSFSSSCSSSSSFKCRDPSPVSVFHGPISCSASSGISASSQRGLPSLRIPGEWNIGDLRSGRDGLLNGVVRNALGSCLDYNSPKFSFPNSGNFGDEDLTFNFEGSLSNVLPSCDPYARDFIFGAQSRHKIFHEEIVVKAFYESWKAHRGQVRASGDPYLQHCVETAVLLSNIGANSTIVAAGLLHDTTDDSFMDYDYILKNFGAGVAYLVEEVSKLSYLSKLARENNTANRLVEANRLHTIFLAMVDARAILIKLADRLHNMMTLEFLSTFKRQRFAKETLEIFVPLANRLGISSWKERLENLCFKHLHPKEHEELSCKLCLCFDEAKISSSIQKLDQALSNEGFSHHVISGRHKSLFSIYSKMIKKRLTMEEIHDIYGLRLIVEKEEDCYKALSIVHHLWPEVLGRLKDYIVHPKCNGYRSLHTVVMSDDKRPLEVQIRTKEMHLQAEYGFAAHWRYKEGVCQYSSFVLQMVEWARWVVTCQCEKIDVEKPSSFGDPCSSDHPFPSHSAHCRYSYTQTHHCDHDGPIFIIMLETEKMSVQELPPNTTIMDMMERSGRVNLQDKQPYSFPMKEELRPRVNRQPVSDPNLKLRLGDVVELTPAIPDKSLIEYREEIKRMYDHGLAISAPGSHRS</sequence>
<keyword evidence="4" id="KW-0547">Nucleotide-binding</keyword>
<dbReference type="OrthoDB" id="185373at2759"/>
<accession>A0A835QFI7</accession>
<dbReference type="InterPro" id="IPR043519">
    <property type="entry name" value="NT_sf"/>
</dbReference>
<dbReference type="CDD" id="cd05399">
    <property type="entry name" value="NT_Rel-Spo_like"/>
    <property type="match status" value="1"/>
</dbReference>
<dbReference type="CDD" id="cd00077">
    <property type="entry name" value="HDc"/>
    <property type="match status" value="1"/>
</dbReference>
<evidence type="ECO:0000313" key="9">
    <source>
        <dbReference type="Proteomes" id="UP000636800"/>
    </source>
</evidence>
<dbReference type="InterPro" id="IPR006674">
    <property type="entry name" value="HD_domain"/>
</dbReference>
<dbReference type="GO" id="GO:0015969">
    <property type="term" value="P:guanosine tetraphosphate metabolic process"/>
    <property type="evidence" value="ECO:0007669"/>
    <property type="project" value="InterPro"/>
</dbReference>
<evidence type="ECO:0000256" key="1">
    <source>
        <dbReference type="ARBA" id="ARBA00007476"/>
    </source>
</evidence>
<dbReference type="SMART" id="SM00954">
    <property type="entry name" value="RelA_SpoT"/>
    <property type="match status" value="1"/>
</dbReference>
<comment type="similarity">
    <text evidence="1">Belongs to the RelA/SpoT family.</text>
</comment>
<dbReference type="GO" id="GO:0008728">
    <property type="term" value="F:GTP diphosphokinase activity"/>
    <property type="evidence" value="ECO:0007669"/>
    <property type="project" value="UniProtKB-EC"/>
</dbReference>
<dbReference type="FunFam" id="3.30.460.10:FF:000001">
    <property type="entry name" value="GTP pyrophosphokinase RelA"/>
    <property type="match status" value="1"/>
</dbReference>
<organism evidence="8 9">
    <name type="scientific">Vanilla planifolia</name>
    <name type="common">Vanilla</name>
    <dbReference type="NCBI Taxonomy" id="51239"/>
    <lineage>
        <taxon>Eukaryota</taxon>
        <taxon>Viridiplantae</taxon>
        <taxon>Streptophyta</taxon>
        <taxon>Embryophyta</taxon>
        <taxon>Tracheophyta</taxon>
        <taxon>Spermatophyta</taxon>
        <taxon>Magnoliopsida</taxon>
        <taxon>Liliopsida</taxon>
        <taxon>Asparagales</taxon>
        <taxon>Orchidaceae</taxon>
        <taxon>Vanilloideae</taxon>
        <taxon>Vanilleae</taxon>
        <taxon>Vanilla</taxon>
    </lineage>
</organism>
<dbReference type="Gene3D" id="3.30.460.10">
    <property type="entry name" value="Beta Polymerase, domain 2"/>
    <property type="match status" value="1"/>
</dbReference>
<dbReference type="GO" id="GO:0005525">
    <property type="term" value="F:GTP binding"/>
    <property type="evidence" value="ECO:0007669"/>
    <property type="project" value="UniProtKB-KW"/>
</dbReference>
<dbReference type="PROSITE" id="PS51831">
    <property type="entry name" value="HD"/>
    <property type="match status" value="1"/>
</dbReference>
<reference evidence="8 9" key="1">
    <citation type="journal article" date="2020" name="Nat. Food">
        <title>A phased Vanilla planifolia genome enables genetic improvement of flavour and production.</title>
        <authorList>
            <person name="Hasing T."/>
            <person name="Tang H."/>
            <person name="Brym M."/>
            <person name="Khazi F."/>
            <person name="Huang T."/>
            <person name="Chambers A.H."/>
        </authorList>
    </citation>
    <scope>NUCLEOTIDE SEQUENCE [LARGE SCALE GENOMIC DNA]</scope>
    <source>
        <tissue evidence="8">Leaf</tissue>
    </source>
</reference>
<dbReference type="InterPro" id="IPR003607">
    <property type="entry name" value="HD/PDEase_dom"/>
</dbReference>
<evidence type="ECO:0000256" key="3">
    <source>
        <dbReference type="ARBA" id="ARBA00023016"/>
    </source>
</evidence>
<keyword evidence="4" id="KW-0342">GTP-binding</keyword>
<dbReference type="AlphaFoldDB" id="A0A835QFI7"/>
<keyword evidence="6" id="KW-0694">RNA-binding</keyword>
<comment type="caution">
    <text evidence="8">The sequence shown here is derived from an EMBL/GenBank/DDBJ whole genome shotgun (WGS) entry which is preliminary data.</text>
</comment>
<evidence type="ECO:0000259" key="7">
    <source>
        <dbReference type="PROSITE" id="PS51831"/>
    </source>
</evidence>
<feature type="domain" description="HD" evidence="7">
    <location>
        <begin position="255"/>
        <end position="359"/>
    </location>
</feature>
<dbReference type="Gene3D" id="1.10.3210.10">
    <property type="entry name" value="Hypothetical protein af1432"/>
    <property type="match status" value="1"/>
</dbReference>
<evidence type="ECO:0000313" key="8">
    <source>
        <dbReference type="EMBL" id="KAG0469906.1"/>
    </source>
</evidence>
<dbReference type="PROSITE" id="PS50889">
    <property type="entry name" value="S4"/>
    <property type="match status" value="1"/>
</dbReference>
<dbReference type="EC" id="2.7.6.5" evidence="2"/>
<dbReference type="Proteomes" id="UP000636800">
    <property type="component" value="Unassembled WGS sequence"/>
</dbReference>
<gene>
    <name evidence="8" type="ORF">HPP92_016606</name>
</gene>
<dbReference type="GO" id="GO:0003723">
    <property type="term" value="F:RNA binding"/>
    <property type="evidence" value="ECO:0007669"/>
    <property type="project" value="UniProtKB-KW"/>
</dbReference>
<keyword evidence="3" id="KW-0346">Stress response</keyword>
<keyword evidence="9" id="KW-1185">Reference proteome</keyword>
<evidence type="ECO:0000256" key="4">
    <source>
        <dbReference type="ARBA" id="ARBA00023134"/>
    </source>
</evidence>
<dbReference type="PANTHER" id="PTHR21262:SF0">
    <property type="entry name" value="GTP DIPHOSPHOKINASE RSH3, CHLOROPLASTIC-RELATED"/>
    <property type="match status" value="1"/>
</dbReference>
<dbReference type="InterPro" id="IPR007685">
    <property type="entry name" value="RelA_SpoT"/>
</dbReference>
<protein>
    <recommendedName>
        <fullName evidence="2">GTP diphosphokinase</fullName>
        <ecNumber evidence="2">2.7.6.5</ecNumber>
    </recommendedName>
</protein>